<feature type="domain" description="DM2" evidence="3">
    <location>
        <begin position="106"/>
        <end position="228"/>
    </location>
</feature>
<feature type="chain" id="PRO_5042029659" evidence="2">
    <location>
        <begin position="22"/>
        <end position="698"/>
    </location>
</feature>
<name>A0AAD9KZQ2_RIDPI</name>
<feature type="domain" description="DM2" evidence="4">
    <location>
        <begin position="251"/>
        <end position="588"/>
    </location>
</feature>
<gene>
    <name evidence="5" type="ORF">NP493_448g01000</name>
</gene>
<feature type="signal peptide" evidence="2">
    <location>
        <begin position="1"/>
        <end position="21"/>
    </location>
</feature>
<evidence type="ECO:0000259" key="3">
    <source>
        <dbReference type="Pfam" id="PF14918"/>
    </source>
</evidence>
<dbReference type="GO" id="GO:0034501">
    <property type="term" value="P:protein localization to kinetochore"/>
    <property type="evidence" value="ECO:0007669"/>
    <property type="project" value="TreeGrafter"/>
</dbReference>
<dbReference type="InterPro" id="IPR029420">
    <property type="entry name" value="MTBP_central"/>
</dbReference>
<feature type="region of interest" description="Disordered" evidence="1">
    <location>
        <begin position="659"/>
        <end position="685"/>
    </location>
</feature>
<feature type="compositionally biased region" description="Basic and acidic residues" evidence="1">
    <location>
        <begin position="669"/>
        <end position="685"/>
    </location>
</feature>
<dbReference type="InterPro" id="IPR029421">
    <property type="entry name" value="MTBP_N"/>
</dbReference>
<dbReference type="GO" id="GO:0007089">
    <property type="term" value="P:traversing start control point of mitotic cell cycle"/>
    <property type="evidence" value="ECO:0007669"/>
    <property type="project" value="TreeGrafter"/>
</dbReference>
<dbReference type="InterPro" id="IPR039061">
    <property type="entry name" value="MTBP"/>
</dbReference>
<dbReference type="GO" id="GO:0031396">
    <property type="term" value="P:regulation of protein ubiquitination"/>
    <property type="evidence" value="ECO:0007669"/>
    <property type="project" value="InterPro"/>
</dbReference>
<dbReference type="PANTHER" id="PTHR14382:SF1">
    <property type="entry name" value="MDM2-BINDING PROTEIN"/>
    <property type="match status" value="1"/>
</dbReference>
<dbReference type="GO" id="GO:0000776">
    <property type="term" value="C:kinetochore"/>
    <property type="evidence" value="ECO:0007669"/>
    <property type="project" value="TreeGrafter"/>
</dbReference>
<protein>
    <submittedName>
        <fullName evidence="5">Uncharacterized protein</fullName>
    </submittedName>
</protein>
<dbReference type="AlphaFoldDB" id="A0AAD9KZQ2"/>
<evidence type="ECO:0000313" key="6">
    <source>
        <dbReference type="Proteomes" id="UP001209878"/>
    </source>
</evidence>
<dbReference type="EMBL" id="JAODUO010000450">
    <property type="protein sequence ID" value="KAK2180272.1"/>
    <property type="molecule type" value="Genomic_DNA"/>
</dbReference>
<dbReference type="Proteomes" id="UP001209878">
    <property type="component" value="Unassembled WGS sequence"/>
</dbReference>
<reference evidence="5" key="1">
    <citation type="journal article" date="2023" name="Mol. Biol. Evol.">
        <title>Third-Generation Sequencing Reveals the Adaptive Role of the Epigenome in Three Deep-Sea Polychaetes.</title>
        <authorList>
            <person name="Perez M."/>
            <person name="Aroh O."/>
            <person name="Sun Y."/>
            <person name="Lan Y."/>
            <person name="Juniper S.K."/>
            <person name="Young C.R."/>
            <person name="Angers B."/>
            <person name="Qian P.Y."/>
        </authorList>
    </citation>
    <scope>NUCLEOTIDE SEQUENCE</scope>
    <source>
        <strain evidence="5">R07B-5</strain>
    </source>
</reference>
<dbReference type="Pfam" id="PF14919">
    <property type="entry name" value="MTBP_mid"/>
    <property type="match status" value="1"/>
</dbReference>
<keyword evidence="6" id="KW-1185">Reference proteome</keyword>
<proteinExistence type="predicted"/>
<accession>A0AAD9KZQ2</accession>
<evidence type="ECO:0000259" key="4">
    <source>
        <dbReference type="Pfam" id="PF14919"/>
    </source>
</evidence>
<evidence type="ECO:0000256" key="2">
    <source>
        <dbReference type="SAM" id="SignalP"/>
    </source>
</evidence>
<sequence>MFKVIVLVLEYICIVITPSLLQTNIGFADEAVKILHSYLPVNDGNHALGSPRLSGISQTFYSIVNCMLNSSETENLAKDENIWRDLTTESLQKLSHPSETETCIGTDDLAERLHLLADRLPRKGVFVDVVWWVGDKNNNDIPIEEHMELYGALKRLVEWNGALVSLVTGSDNDILTHWADMLRADLRSLSDLGSLPLLWRGAINITSTDTMVSSVKLSGFELRALYENIQETQLTCDMAEQEVDIDPQILSSQMEFIAEVPLSEVPGFYITHTAYKLQLSSHSPLNEKSAKFLERLRQNKQLCYLVRLAYGPPVTEDTARLRKRRKEKEEKTTWKEFVVENAADLTTGLTTKESLHNVSHHSMLLHATRSPQTLDSQVDNTILAYLLRPLDHLHGNALHNVTMTQLRQSQVSVETAPPGDSEGVLELIRVLPHISADVLLQIEANIERLQTALILAWKEETGETLPTVDELSSLLSSARVQYLQQLDESGWFGLDHAFPPAALHVVRQNVAEYDLDPRDQLERKVLLLESSSSNVRFAHHKTSDNLDGLSPPHGAQVVALNAAQFCKFFRADGTALKDDLSPLHCKQSGHPKWRHHPEGELLDGGDWRECGGVNYNQDPTSDEIERWSSRLLARLRNLETASTCTVDQTYGSATMTVPNSKIHRSQRKCKTEKPGERKRGQKRGAEERRLLTTITIKA</sequence>
<comment type="caution">
    <text evidence="5">The sequence shown here is derived from an EMBL/GenBank/DDBJ whole genome shotgun (WGS) entry which is preliminary data.</text>
</comment>
<evidence type="ECO:0000313" key="5">
    <source>
        <dbReference type="EMBL" id="KAK2180272.1"/>
    </source>
</evidence>
<keyword evidence="2" id="KW-0732">Signal</keyword>
<organism evidence="5 6">
    <name type="scientific">Ridgeia piscesae</name>
    <name type="common">Tubeworm</name>
    <dbReference type="NCBI Taxonomy" id="27915"/>
    <lineage>
        <taxon>Eukaryota</taxon>
        <taxon>Metazoa</taxon>
        <taxon>Spiralia</taxon>
        <taxon>Lophotrochozoa</taxon>
        <taxon>Annelida</taxon>
        <taxon>Polychaeta</taxon>
        <taxon>Sedentaria</taxon>
        <taxon>Canalipalpata</taxon>
        <taxon>Sabellida</taxon>
        <taxon>Siboglinidae</taxon>
        <taxon>Ridgeia</taxon>
    </lineage>
</organism>
<evidence type="ECO:0000256" key="1">
    <source>
        <dbReference type="SAM" id="MobiDB-lite"/>
    </source>
</evidence>
<dbReference type="Pfam" id="PF14918">
    <property type="entry name" value="MTBP_N"/>
    <property type="match status" value="1"/>
</dbReference>
<dbReference type="PANTHER" id="PTHR14382">
    <property type="entry name" value="MDM2-BINDING PROTEIN"/>
    <property type="match status" value="1"/>
</dbReference>